<evidence type="ECO:0000313" key="2">
    <source>
        <dbReference type="EMBL" id="HIH08706.1"/>
    </source>
</evidence>
<dbReference type="CDD" id="cd00090">
    <property type="entry name" value="HTH_ARSR"/>
    <property type="match status" value="1"/>
</dbReference>
<proteinExistence type="predicted"/>
<feature type="domain" description="HTH arsR-type" evidence="1">
    <location>
        <begin position="14"/>
        <end position="93"/>
    </location>
</feature>
<dbReference type="EMBL" id="JAGVWF010000039">
    <property type="protein sequence ID" value="MBS3059376.1"/>
    <property type="molecule type" value="Genomic_DNA"/>
</dbReference>
<dbReference type="Proteomes" id="UP000683213">
    <property type="component" value="Unassembled WGS sequence"/>
</dbReference>
<dbReference type="Gene3D" id="1.10.10.10">
    <property type="entry name" value="Winged helix-like DNA-binding domain superfamily/Winged helix DNA-binding domain"/>
    <property type="match status" value="1"/>
</dbReference>
<accession>A0A7J4J0F2</accession>
<evidence type="ECO:0000313" key="4">
    <source>
        <dbReference type="Proteomes" id="UP000577419"/>
    </source>
</evidence>
<gene>
    <name evidence="2" type="ORF">HA237_05045</name>
    <name evidence="3" type="ORF">J4224_03045</name>
</gene>
<dbReference type="InterPro" id="IPR011991">
    <property type="entry name" value="ArsR-like_HTH"/>
</dbReference>
<dbReference type="PANTHER" id="PTHR38600">
    <property type="entry name" value="TRANSCRIPTIONAL REGULATORY PROTEIN"/>
    <property type="match status" value="1"/>
</dbReference>
<protein>
    <submittedName>
        <fullName evidence="2">Winged helix-turn-helix transcriptional regulator</fullName>
    </submittedName>
</protein>
<dbReference type="SMART" id="SM00418">
    <property type="entry name" value="HTH_ARSR"/>
    <property type="match status" value="1"/>
</dbReference>
<dbReference type="EMBL" id="DUFG01000025">
    <property type="protein sequence ID" value="HIH08706.1"/>
    <property type="molecule type" value="Genomic_DNA"/>
</dbReference>
<sequence length="99" mass="11777">MHDLKAFRKNVWYLVGATRGGPMRIRIIYELMDRPLNANQLTKKLGVDYKTVRHHLEVLKKNNWITMGEEKYGSLFFPAFTEEQKQVFEEVFLKIGKKF</sequence>
<dbReference type="InterPro" id="IPR036390">
    <property type="entry name" value="WH_DNA-bd_sf"/>
</dbReference>
<reference evidence="3" key="2">
    <citation type="submission" date="2021-03" db="EMBL/GenBank/DDBJ databases">
        <authorList>
            <person name="Jaffe A."/>
        </authorList>
    </citation>
    <scope>NUCLEOTIDE SEQUENCE</scope>
    <source>
        <strain evidence="3">RIFCSPHIGHO2_01_FULL_GW2011_AR10_43_9</strain>
    </source>
</reference>
<dbReference type="PANTHER" id="PTHR38600:SF1">
    <property type="entry name" value="TRANSCRIPTIONAL REGULATORY PROTEIN"/>
    <property type="match status" value="1"/>
</dbReference>
<reference evidence="3" key="3">
    <citation type="submission" date="2021-05" db="EMBL/GenBank/DDBJ databases">
        <title>Protein family content uncovers lineage relationships and bacterial pathway maintenance mechanisms in DPANN archaea.</title>
        <authorList>
            <person name="Castelle C.J."/>
            <person name="Meheust R."/>
            <person name="Jaffe A.L."/>
            <person name="Seitz K."/>
            <person name="Gong X."/>
            <person name="Baker B.J."/>
            <person name="Banfield J.F."/>
        </authorList>
    </citation>
    <scope>NUCLEOTIDE SEQUENCE</scope>
    <source>
        <strain evidence="3">RIFCSPHIGHO2_01_FULL_GW2011_AR10_43_9</strain>
    </source>
</reference>
<dbReference type="Proteomes" id="UP000577419">
    <property type="component" value="Unassembled WGS sequence"/>
</dbReference>
<dbReference type="Pfam" id="PF01022">
    <property type="entry name" value="HTH_5"/>
    <property type="match status" value="1"/>
</dbReference>
<evidence type="ECO:0000313" key="3">
    <source>
        <dbReference type="EMBL" id="MBS3059376.1"/>
    </source>
</evidence>
<comment type="caution">
    <text evidence="2">The sequence shown here is derived from an EMBL/GenBank/DDBJ whole genome shotgun (WGS) entry which is preliminary data.</text>
</comment>
<evidence type="ECO:0000259" key="1">
    <source>
        <dbReference type="SMART" id="SM00418"/>
    </source>
</evidence>
<dbReference type="AlphaFoldDB" id="A0A7J4J0F2"/>
<dbReference type="GO" id="GO:0003700">
    <property type="term" value="F:DNA-binding transcription factor activity"/>
    <property type="evidence" value="ECO:0007669"/>
    <property type="project" value="InterPro"/>
</dbReference>
<reference evidence="4" key="1">
    <citation type="journal article" date="2020" name="bioRxiv">
        <title>A rank-normalized archaeal taxonomy based on genome phylogeny resolves widespread incomplete and uneven classifications.</title>
        <authorList>
            <person name="Rinke C."/>
            <person name="Chuvochina M."/>
            <person name="Mussig A.J."/>
            <person name="Chaumeil P.-A."/>
            <person name="Waite D.W."/>
            <person name="Whitman W.B."/>
            <person name="Parks D.H."/>
            <person name="Hugenholtz P."/>
        </authorList>
    </citation>
    <scope>NUCLEOTIDE SEQUENCE [LARGE SCALE GENOMIC DNA]</scope>
</reference>
<dbReference type="InterPro" id="IPR001845">
    <property type="entry name" value="HTH_ArsR_DNA-bd_dom"/>
</dbReference>
<dbReference type="SUPFAM" id="SSF46785">
    <property type="entry name" value="Winged helix' DNA-binding domain"/>
    <property type="match status" value="1"/>
</dbReference>
<name>A0A7J4J0F2_9ARCH</name>
<organism evidence="2 4">
    <name type="scientific">Candidatus Iainarchaeum sp</name>
    <dbReference type="NCBI Taxonomy" id="3101447"/>
    <lineage>
        <taxon>Archaea</taxon>
        <taxon>Candidatus Iainarchaeota</taxon>
        <taxon>Candidatus Iainarchaeia</taxon>
        <taxon>Candidatus Iainarchaeales</taxon>
        <taxon>Candidatus Iainarchaeaceae</taxon>
        <taxon>Candidatus Iainarchaeum</taxon>
    </lineage>
</organism>
<dbReference type="InterPro" id="IPR036388">
    <property type="entry name" value="WH-like_DNA-bd_sf"/>
</dbReference>